<feature type="transmembrane region" description="Helical" evidence="1">
    <location>
        <begin position="20"/>
        <end position="39"/>
    </location>
</feature>
<evidence type="ECO:0000313" key="3">
    <source>
        <dbReference type="Proteomes" id="UP000275777"/>
    </source>
</evidence>
<evidence type="ECO:0000313" key="2">
    <source>
        <dbReference type="EMBL" id="VEB45818.1"/>
    </source>
</evidence>
<organism evidence="2 3">
    <name type="scientific">Chromobacterium violaceum</name>
    <dbReference type="NCBI Taxonomy" id="536"/>
    <lineage>
        <taxon>Bacteria</taxon>
        <taxon>Pseudomonadati</taxon>
        <taxon>Pseudomonadota</taxon>
        <taxon>Betaproteobacteria</taxon>
        <taxon>Neisseriales</taxon>
        <taxon>Chromobacteriaceae</taxon>
        <taxon>Chromobacterium</taxon>
    </lineage>
</organism>
<dbReference type="EMBL" id="LR134182">
    <property type="protein sequence ID" value="VEB45818.1"/>
    <property type="molecule type" value="Genomic_DNA"/>
</dbReference>
<evidence type="ECO:0000256" key="1">
    <source>
        <dbReference type="SAM" id="Phobius"/>
    </source>
</evidence>
<protein>
    <submittedName>
        <fullName evidence="2">Cytochrome c-type biogenesis protein CcsB</fullName>
    </submittedName>
</protein>
<reference evidence="2 3" key="1">
    <citation type="submission" date="2018-12" db="EMBL/GenBank/DDBJ databases">
        <authorList>
            <consortium name="Pathogen Informatics"/>
        </authorList>
    </citation>
    <scope>NUCLEOTIDE SEQUENCE [LARGE SCALE GENOMIC DNA]</scope>
    <source>
        <strain evidence="2 3">NCTC9695</strain>
    </source>
</reference>
<name>A0A447TLP1_CHRVL</name>
<dbReference type="AlphaFoldDB" id="A0A447TLP1"/>
<keyword evidence="1" id="KW-0812">Transmembrane</keyword>
<accession>A0A447TLP1</accession>
<proteinExistence type="predicted"/>
<sequence>MVQKGWLKDRLPAAEVLDEMMYQAISVGFLFFTIATILARCGRPTPGRLLELDPKETWR</sequence>
<keyword evidence="1" id="KW-0472">Membrane</keyword>
<gene>
    <name evidence="2" type="ORF">NCTC9695_06350</name>
</gene>
<keyword evidence="1" id="KW-1133">Transmembrane helix</keyword>
<dbReference type="Proteomes" id="UP000275777">
    <property type="component" value="Chromosome"/>
</dbReference>